<proteinExistence type="inferred from homology"/>
<feature type="domain" description="GST C-terminal" evidence="3">
    <location>
        <begin position="142"/>
        <end position="266"/>
    </location>
</feature>
<comment type="caution">
    <text evidence="4">The sequence shown here is derived from an EMBL/GenBank/DDBJ whole genome shotgun (WGS) entry which is preliminary data.</text>
</comment>
<dbReference type="Proteomes" id="UP000403266">
    <property type="component" value="Unassembled WGS sequence"/>
</dbReference>
<dbReference type="AlphaFoldDB" id="A0A5N7MD47"/>
<dbReference type="EMBL" id="VOSK01000004">
    <property type="protein sequence ID" value="MPR24199.1"/>
    <property type="molecule type" value="Genomic_DNA"/>
</dbReference>
<dbReference type="SFLD" id="SFLDG00358">
    <property type="entry name" value="Main_(cytGST)"/>
    <property type="match status" value="1"/>
</dbReference>
<dbReference type="InterPro" id="IPR004046">
    <property type="entry name" value="GST_C"/>
</dbReference>
<dbReference type="PANTHER" id="PTHR44051">
    <property type="entry name" value="GLUTATHIONE S-TRANSFERASE-RELATED"/>
    <property type="match status" value="1"/>
</dbReference>
<dbReference type="PROSITE" id="PS50405">
    <property type="entry name" value="GST_CTER"/>
    <property type="match status" value="1"/>
</dbReference>
<dbReference type="OrthoDB" id="9810080at2"/>
<dbReference type="SUPFAM" id="SSF52833">
    <property type="entry name" value="Thioredoxin-like"/>
    <property type="match status" value="1"/>
</dbReference>
<dbReference type="Gene3D" id="1.20.1050.10">
    <property type="match status" value="1"/>
</dbReference>
<dbReference type="PANTHER" id="PTHR44051:SF2">
    <property type="entry name" value="HYPOTHETICAL GLUTATHIONE S-TRANSFERASE LIKE PROTEIN"/>
    <property type="match status" value="1"/>
</dbReference>
<sequence length="266" mass="29374">MVATIATLCCNSFRSRSMLAMTSPVAWDSAPSRARHNRLGSPNTEFSQTGERIMPARFELHGFAFSGPTYKVALTLSLMGEPFDYVHVNMMEGEHKQPPHLSRQRYGQVPLLVDRNNGRHLCQSAAILEYVADMTGRFGGANLDERLQAREWMYWDFDRLAAPLYKARVVKLGFRKAPAEVVEDCLAAARSALGVLESHLAGREWLVGEGATVADIDIYGVVAFAGEAGIDLAEYPQVSAWAKRIEALPGFKARADLLPMESREAA</sequence>
<gene>
    <name evidence="4" type="ORF">FS320_02900</name>
</gene>
<dbReference type="SUPFAM" id="SSF47616">
    <property type="entry name" value="GST C-terminal domain-like"/>
    <property type="match status" value="1"/>
</dbReference>
<dbReference type="InterPro" id="IPR040079">
    <property type="entry name" value="Glutathione_S-Trfase"/>
</dbReference>
<dbReference type="InterPro" id="IPR036282">
    <property type="entry name" value="Glutathione-S-Trfase_C_sf"/>
</dbReference>
<dbReference type="Pfam" id="PF02798">
    <property type="entry name" value="GST_N"/>
    <property type="match status" value="1"/>
</dbReference>
<keyword evidence="4" id="KW-0808">Transferase</keyword>
<evidence type="ECO:0000259" key="2">
    <source>
        <dbReference type="PROSITE" id="PS50404"/>
    </source>
</evidence>
<organism evidence="4 5">
    <name type="scientific">Microvirga tunisiensis</name>
    <dbReference type="NCBI Taxonomy" id="2108360"/>
    <lineage>
        <taxon>Bacteria</taxon>
        <taxon>Pseudomonadati</taxon>
        <taxon>Pseudomonadota</taxon>
        <taxon>Alphaproteobacteria</taxon>
        <taxon>Hyphomicrobiales</taxon>
        <taxon>Methylobacteriaceae</taxon>
        <taxon>Microvirga</taxon>
    </lineage>
</organism>
<comment type="similarity">
    <text evidence="1">Belongs to the GST superfamily.</text>
</comment>
<reference evidence="4 5" key="1">
    <citation type="journal article" date="2019" name="Syst. Appl. Microbiol.">
        <title>Microvirga tunisiensis sp. nov., a root nodule symbiotic bacterium isolated from Lupinus micranthus and L. luteus grown in Northern Tunisia.</title>
        <authorList>
            <person name="Msaddak A."/>
            <person name="Rejili M."/>
            <person name="Duran D."/>
            <person name="Mars M."/>
            <person name="Palacios J.M."/>
            <person name="Ruiz-Argueso T."/>
            <person name="Rey L."/>
            <person name="Imperial J."/>
        </authorList>
    </citation>
    <scope>NUCLEOTIDE SEQUENCE [LARGE SCALE GENOMIC DNA]</scope>
    <source>
        <strain evidence="4 5">Lmie10</strain>
    </source>
</reference>
<keyword evidence="5" id="KW-1185">Reference proteome</keyword>
<evidence type="ECO:0000256" key="1">
    <source>
        <dbReference type="RuleBase" id="RU003494"/>
    </source>
</evidence>
<dbReference type="GO" id="GO:0016740">
    <property type="term" value="F:transferase activity"/>
    <property type="evidence" value="ECO:0007669"/>
    <property type="project" value="UniProtKB-KW"/>
</dbReference>
<accession>A0A5N7MD47</accession>
<dbReference type="InterPro" id="IPR036249">
    <property type="entry name" value="Thioredoxin-like_sf"/>
</dbReference>
<dbReference type="Pfam" id="PF00043">
    <property type="entry name" value="GST_C"/>
    <property type="match status" value="1"/>
</dbReference>
<evidence type="ECO:0000313" key="5">
    <source>
        <dbReference type="Proteomes" id="UP000403266"/>
    </source>
</evidence>
<evidence type="ECO:0000313" key="4">
    <source>
        <dbReference type="EMBL" id="MPR24199.1"/>
    </source>
</evidence>
<evidence type="ECO:0000259" key="3">
    <source>
        <dbReference type="PROSITE" id="PS50405"/>
    </source>
</evidence>
<dbReference type="SFLD" id="SFLDS00019">
    <property type="entry name" value="Glutathione_Transferase_(cytos"/>
    <property type="match status" value="1"/>
</dbReference>
<dbReference type="PROSITE" id="PS50404">
    <property type="entry name" value="GST_NTER"/>
    <property type="match status" value="1"/>
</dbReference>
<feature type="domain" description="GST N-terminal" evidence="2">
    <location>
        <begin position="56"/>
        <end position="139"/>
    </location>
</feature>
<protein>
    <submittedName>
        <fullName evidence="4">Glutathione S-transferase family protein</fullName>
    </submittedName>
</protein>
<dbReference type="InterPro" id="IPR010987">
    <property type="entry name" value="Glutathione-S-Trfase_C-like"/>
</dbReference>
<dbReference type="Gene3D" id="3.40.30.10">
    <property type="entry name" value="Glutaredoxin"/>
    <property type="match status" value="1"/>
</dbReference>
<name>A0A5N7MD47_9HYPH</name>
<dbReference type="InterPro" id="IPR004045">
    <property type="entry name" value="Glutathione_S-Trfase_N"/>
</dbReference>